<dbReference type="InterPro" id="IPR004875">
    <property type="entry name" value="DDE_SF_endonuclease_dom"/>
</dbReference>
<proteinExistence type="predicted"/>
<dbReference type="RefSeq" id="XP_065645852.1">
    <property type="nucleotide sequence ID" value="XM_065789780.1"/>
</dbReference>
<dbReference type="Proteomes" id="UP001652625">
    <property type="component" value="Chromosome 02"/>
</dbReference>
<accession>A0ABM4BAB9</accession>
<reference evidence="3" key="2">
    <citation type="submission" date="2025-08" db="UniProtKB">
        <authorList>
            <consortium name="RefSeq"/>
        </authorList>
    </citation>
    <scope>IDENTIFICATION</scope>
</reference>
<evidence type="ECO:0000313" key="3">
    <source>
        <dbReference type="RefSeq" id="XP_065645852.1"/>
    </source>
</evidence>
<name>A0ABM4BAB9_HYDVU</name>
<dbReference type="Pfam" id="PF03184">
    <property type="entry name" value="DDE_1"/>
    <property type="match status" value="1"/>
</dbReference>
<dbReference type="PANTHER" id="PTHR19303">
    <property type="entry name" value="TRANSPOSON"/>
    <property type="match status" value="1"/>
</dbReference>
<sequence>MDKGKVLKYFNALNDVIVKNGLYVKPESIWNMDETGLQLDVKPRKVVARKGTKKLHSRTSGNRESITFIAWVNAQGRFIAPQVIVKGRTSRFLLGFNTESAPPGTNWSWSDSGWTKQGLANLSCGPQRPQLLILDGYDSHNFIELIDIAIQNQIVIVEMPSHTSNWLQPCDRTLFKPLKDYYRSTAQDLMRVSRNYLSFKF</sequence>
<dbReference type="GeneID" id="136076305"/>
<organism evidence="2 3">
    <name type="scientific">Hydra vulgaris</name>
    <name type="common">Hydra</name>
    <name type="synonym">Hydra attenuata</name>
    <dbReference type="NCBI Taxonomy" id="6087"/>
    <lineage>
        <taxon>Eukaryota</taxon>
        <taxon>Metazoa</taxon>
        <taxon>Cnidaria</taxon>
        <taxon>Hydrozoa</taxon>
        <taxon>Hydroidolina</taxon>
        <taxon>Anthoathecata</taxon>
        <taxon>Aplanulata</taxon>
        <taxon>Hydridae</taxon>
        <taxon>Hydra</taxon>
    </lineage>
</organism>
<feature type="domain" description="DDE-1" evidence="1">
    <location>
        <begin position="72"/>
        <end position="190"/>
    </location>
</feature>
<dbReference type="InterPro" id="IPR050863">
    <property type="entry name" value="CenT-Element_Derived"/>
</dbReference>
<keyword evidence="2" id="KW-1185">Reference proteome</keyword>
<dbReference type="PANTHER" id="PTHR19303:SF74">
    <property type="entry name" value="POGO TRANSPOSABLE ELEMENT WITH KRAB DOMAIN"/>
    <property type="match status" value="1"/>
</dbReference>
<reference evidence="2" key="1">
    <citation type="submission" date="2025-05" db="UniProtKB">
        <authorList>
            <consortium name="RefSeq"/>
        </authorList>
    </citation>
    <scope>NUCLEOTIDE SEQUENCE [LARGE SCALE GENOMIC DNA]</scope>
</reference>
<gene>
    <name evidence="3" type="primary">LOC136076305</name>
</gene>
<protein>
    <submittedName>
        <fullName evidence="3">Uncharacterized protein LOC136076305</fullName>
    </submittedName>
</protein>
<evidence type="ECO:0000313" key="2">
    <source>
        <dbReference type="Proteomes" id="UP001652625"/>
    </source>
</evidence>
<evidence type="ECO:0000259" key="1">
    <source>
        <dbReference type="Pfam" id="PF03184"/>
    </source>
</evidence>